<sequence length="381" mass="41594">MMKIIKNANVYTPYYIGHKDILTGAGKILQIDDKIDINLSDVEIIDAQGKMVFPGFIDQHIHVTGAGGQTGYASMTPPIEMGELIACGTTTVMGLLGTDGTTKSLQNLYAKIQGLEQEGISTYMLTSYFAYPPITITGDVRQDIMFVDKIIGCKIAISDERSSYPDAKELLRLLGDIQVAGLLSQKKAILHVHLGGQKSGMALLLELVEKYQAPIRRISPTHVGRTRPLFDEAIRFARLGGMIDISTGGTKFDEPYKQVLLALDQGVSMDNITFSSDGNAGVMIKNEEGEITGYRKAPIDLNFKQVVKLINEGGVNTSEAFKLITSSPAKNLSLPYKGTIAVGNDADFCFLEDDYTLCDVIAKGETMMKDKVILKKGTYEK</sequence>
<feature type="binding site" description="via carbamate group" evidence="3">
    <location>
        <position position="154"/>
    </location>
    <ligand>
        <name>Zn(2+)</name>
        <dbReference type="ChEBI" id="CHEBI:29105"/>
        <label>1</label>
        <note>catalytic</note>
    </ligand>
</feature>
<dbReference type="InterPro" id="IPR006680">
    <property type="entry name" value="Amidohydro-rel"/>
</dbReference>
<dbReference type="Gene3D" id="3.20.20.140">
    <property type="entry name" value="Metal-dependent hydrolases"/>
    <property type="match status" value="1"/>
</dbReference>
<reference evidence="6 7" key="1">
    <citation type="submission" date="2020-08" db="EMBL/GenBank/DDBJ databases">
        <title>Genomic Encyclopedia of Type Strains, Phase IV (KMG-IV): sequencing the most valuable type-strain genomes for metagenomic binning, comparative biology and taxonomic classification.</title>
        <authorList>
            <person name="Goeker M."/>
        </authorList>
    </citation>
    <scope>NUCLEOTIDE SEQUENCE [LARGE SCALE GENOMIC DNA]</scope>
    <source>
        <strain evidence="6 7">DSM 104969</strain>
    </source>
</reference>
<name>A0A840CQ47_9BACT</name>
<feature type="modified residue" description="N6-carboxylysine" evidence="4">
    <location>
        <position position="154"/>
    </location>
</feature>
<keyword evidence="1 3" id="KW-0479">Metal-binding</keyword>
<dbReference type="Proteomes" id="UP000555103">
    <property type="component" value="Unassembled WGS sequence"/>
</dbReference>
<dbReference type="EMBL" id="JACIEP010000009">
    <property type="protein sequence ID" value="MBB4036809.1"/>
    <property type="molecule type" value="Genomic_DNA"/>
</dbReference>
<comment type="similarity">
    <text evidence="1">Belongs to the peptidase M38 family.</text>
</comment>
<dbReference type="GO" id="GO:0006508">
    <property type="term" value="P:proteolysis"/>
    <property type="evidence" value="ECO:0007669"/>
    <property type="project" value="UniProtKB-KW"/>
</dbReference>
<dbReference type="EC" id="3.4.19.-" evidence="1"/>
<feature type="binding site" evidence="3">
    <location>
        <position position="277"/>
    </location>
    <ligand>
        <name>Zn(2+)</name>
        <dbReference type="ChEBI" id="CHEBI:29105"/>
        <label>1</label>
        <note>catalytic</note>
    </ligand>
</feature>
<evidence type="ECO:0000259" key="5">
    <source>
        <dbReference type="Pfam" id="PF01979"/>
    </source>
</evidence>
<dbReference type="GO" id="GO:0008798">
    <property type="term" value="F:beta-aspartyl-peptidase activity"/>
    <property type="evidence" value="ECO:0007669"/>
    <property type="project" value="InterPro"/>
</dbReference>
<dbReference type="Pfam" id="PF01979">
    <property type="entry name" value="Amidohydro_1"/>
    <property type="match status" value="1"/>
</dbReference>
<dbReference type="InterPro" id="IPR010229">
    <property type="entry name" value="Pept_M38_dipep"/>
</dbReference>
<dbReference type="InterPro" id="IPR011059">
    <property type="entry name" value="Metal-dep_hydrolase_composite"/>
</dbReference>
<dbReference type="SUPFAM" id="SSF51338">
    <property type="entry name" value="Composite domain of metallo-dependent hydrolases"/>
    <property type="match status" value="1"/>
</dbReference>
<feature type="binding site" evidence="3">
    <location>
        <position position="193"/>
    </location>
    <ligand>
        <name>Zn(2+)</name>
        <dbReference type="ChEBI" id="CHEBI:29105"/>
        <label>2</label>
        <note>catalytic</note>
    </ligand>
</feature>
<comment type="cofactor">
    <cofactor evidence="1 3">
        <name>Zn(2+)</name>
        <dbReference type="ChEBI" id="CHEBI:29105"/>
    </cofactor>
    <text evidence="1 3">Binds 2 Zn(2+) ions per subunit.</text>
</comment>
<evidence type="ECO:0000313" key="7">
    <source>
        <dbReference type="Proteomes" id="UP000555103"/>
    </source>
</evidence>
<dbReference type="GO" id="GO:0005737">
    <property type="term" value="C:cytoplasm"/>
    <property type="evidence" value="ECO:0007669"/>
    <property type="project" value="UniProtKB-SubCell"/>
</dbReference>
<feature type="binding site" description="via carbamate group" evidence="3">
    <location>
        <position position="154"/>
    </location>
    <ligand>
        <name>Zn(2+)</name>
        <dbReference type="ChEBI" id="CHEBI:29105"/>
        <label>2</label>
        <note>catalytic</note>
    </ligand>
</feature>
<comment type="function">
    <text evidence="1">Catalyzes the hydrolytic cleavage of a subset of L-isoaspartyl (L-beta-aspartyl) dipeptides. Used to degrade proteins damaged by L-isoaspartyl residues formation.</text>
</comment>
<dbReference type="GO" id="GO:0046872">
    <property type="term" value="F:metal ion binding"/>
    <property type="evidence" value="ECO:0007669"/>
    <property type="project" value="UniProtKB-KW"/>
</dbReference>
<feature type="binding site" evidence="3">
    <location>
        <position position="60"/>
    </location>
    <ligand>
        <name>Zn(2+)</name>
        <dbReference type="ChEBI" id="CHEBI:29105"/>
        <label>1</label>
        <note>catalytic</note>
    </ligand>
</feature>
<evidence type="ECO:0000256" key="4">
    <source>
        <dbReference type="PIRSR" id="PIRSR001238-50"/>
    </source>
</evidence>
<keyword evidence="1 6" id="KW-0378">Hydrolase</keyword>
<evidence type="ECO:0000256" key="1">
    <source>
        <dbReference type="PIRNR" id="PIRNR001238"/>
    </source>
</evidence>
<feature type="binding site" evidence="3">
    <location>
        <position position="222"/>
    </location>
    <ligand>
        <name>Zn(2+)</name>
        <dbReference type="ChEBI" id="CHEBI:29105"/>
        <label>2</label>
        <note>catalytic</note>
    </ligand>
</feature>
<dbReference type="PANTHER" id="PTHR11647:SF1">
    <property type="entry name" value="COLLAPSIN RESPONSE MEDIATOR PROTEIN"/>
    <property type="match status" value="1"/>
</dbReference>
<dbReference type="GO" id="GO:0016810">
    <property type="term" value="F:hydrolase activity, acting on carbon-nitrogen (but not peptide) bonds"/>
    <property type="evidence" value="ECO:0007669"/>
    <property type="project" value="InterPro"/>
</dbReference>
<dbReference type="InterPro" id="IPR050378">
    <property type="entry name" value="Metallo-dep_Hydrolases_sf"/>
</dbReference>
<proteinExistence type="inferred from homology"/>
<dbReference type="NCBIfam" id="TIGR01975">
    <property type="entry name" value="isoAsp_dipep"/>
    <property type="match status" value="1"/>
</dbReference>
<dbReference type="RefSeq" id="WP_183307703.1">
    <property type="nucleotide sequence ID" value="NZ_JACIEP010000009.1"/>
</dbReference>
<dbReference type="Gene3D" id="2.30.40.10">
    <property type="entry name" value="Urease, subunit C, domain 1"/>
    <property type="match status" value="1"/>
</dbReference>
<accession>A0A840CQ47</accession>
<dbReference type="PANTHER" id="PTHR11647">
    <property type="entry name" value="HYDRANTOINASE/DIHYDROPYRIMIDINASE FAMILY MEMBER"/>
    <property type="match status" value="1"/>
</dbReference>
<dbReference type="InterPro" id="IPR032466">
    <property type="entry name" value="Metal_Hydrolase"/>
</dbReference>
<comment type="PTM">
    <text evidence="4">Carbamylation allows a single lysine to coordinate two zinc ions.</text>
</comment>
<dbReference type="PIRSF" id="PIRSF001238">
    <property type="entry name" value="IadA"/>
    <property type="match status" value="1"/>
</dbReference>
<evidence type="ECO:0000313" key="6">
    <source>
        <dbReference type="EMBL" id="MBB4036809.1"/>
    </source>
</evidence>
<keyword evidence="7" id="KW-1185">Reference proteome</keyword>
<protein>
    <recommendedName>
        <fullName evidence="1">Isoaspartyl dipeptidase</fullName>
        <ecNumber evidence="1">3.4.19.-</ecNumber>
    </recommendedName>
</protein>
<feature type="domain" description="Amidohydrolase-related" evidence="5">
    <location>
        <begin position="51"/>
        <end position="365"/>
    </location>
</feature>
<comment type="PTM">
    <text evidence="1">Carboxylation allows a single lysine to coordinate two zinc ions.</text>
</comment>
<feature type="active site" description="Proton acceptor" evidence="2">
    <location>
        <position position="277"/>
    </location>
</feature>
<feature type="binding site" evidence="3">
    <location>
        <position position="62"/>
    </location>
    <ligand>
        <name>Zn(2+)</name>
        <dbReference type="ChEBI" id="CHEBI:29105"/>
        <label>1</label>
        <note>catalytic</note>
    </ligand>
</feature>
<organism evidence="6 7">
    <name type="scientific">Dysgonomonas hofstadii</name>
    <dbReference type="NCBI Taxonomy" id="637886"/>
    <lineage>
        <taxon>Bacteria</taxon>
        <taxon>Pseudomonadati</taxon>
        <taxon>Bacteroidota</taxon>
        <taxon>Bacteroidia</taxon>
        <taxon>Bacteroidales</taxon>
        <taxon>Dysgonomonadaceae</taxon>
        <taxon>Dysgonomonas</taxon>
    </lineage>
</organism>
<dbReference type="GO" id="GO:0008237">
    <property type="term" value="F:metallopeptidase activity"/>
    <property type="evidence" value="ECO:0007669"/>
    <property type="project" value="UniProtKB-KW"/>
</dbReference>
<dbReference type="AlphaFoldDB" id="A0A840CQ47"/>
<dbReference type="SUPFAM" id="SSF51556">
    <property type="entry name" value="Metallo-dependent hydrolases"/>
    <property type="match status" value="1"/>
</dbReference>
<keyword evidence="1" id="KW-0482">Metalloprotease</keyword>
<comment type="caution">
    <text evidence="6">The sequence shown here is derived from an EMBL/GenBank/DDBJ whole genome shotgun (WGS) entry which is preliminary data.</text>
</comment>
<evidence type="ECO:0000256" key="3">
    <source>
        <dbReference type="PIRSR" id="PIRSR001238-3"/>
    </source>
</evidence>
<keyword evidence="1 3" id="KW-0862">Zinc</keyword>
<gene>
    <name evidence="6" type="ORF">GGR21_002722</name>
</gene>
<keyword evidence="1" id="KW-0645">Protease</keyword>
<comment type="subcellular location">
    <subcellularLocation>
        <location evidence="1">Cytoplasm</location>
    </subcellularLocation>
</comment>
<evidence type="ECO:0000256" key="2">
    <source>
        <dbReference type="PIRSR" id="PIRSR001238-1"/>
    </source>
</evidence>